<dbReference type="PANTHER" id="PTHR38104:SF1">
    <property type="entry name" value="ANTI-SIGMA-E FACTOR RSEA"/>
    <property type="match status" value="1"/>
</dbReference>
<name>A0ABS9X2K8_9GAMM</name>
<organism evidence="11 12">
    <name type="scientific">Colwellia maritima</name>
    <dbReference type="NCBI Taxonomy" id="2912588"/>
    <lineage>
        <taxon>Bacteria</taxon>
        <taxon>Pseudomonadati</taxon>
        <taxon>Pseudomonadota</taxon>
        <taxon>Gammaproteobacteria</taxon>
        <taxon>Alteromonadales</taxon>
        <taxon>Colwelliaceae</taxon>
        <taxon>Colwellia</taxon>
    </lineage>
</organism>
<dbReference type="Pfam" id="PF03873">
    <property type="entry name" value="RseA_C"/>
    <property type="match status" value="1"/>
</dbReference>
<evidence type="ECO:0000256" key="3">
    <source>
        <dbReference type="ARBA" id="ARBA00022475"/>
    </source>
</evidence>
<gene>
    <name evidence="11" type="ORF">L3081_07520</name>
</gene>
<dbReference type="InterPro" id="IPR026279">
    <property type="entry name" value="RseA"/>
</dbReference>
<keyword evidence="6 7" id="KW-0472">Membrane</keyword>
<feature type="domain" description="Anti sigma-E protein RseA C-terminal" evidence="10">
    <location>
        <begin position="133"/>
        <end position="184"/>
    </location>
</feature>
<feature type="domain" description="Anti sigma-E protein RseA N-terminal" evidence="9">
    <location>
        <begin position="7"/>
        <end position="83"/>
    </location>
</feature>
<dbReference type="SUPFAM" id="SSF89069">
    <property type="entry name" value="N-terminal, cytoplasmic domain of anti-sigmaE factor RseA"/>
    <property type="match status" value="1"/>
</dbReference>
<protein>
    <recommendedName>
        <fullName evidence="7">Anti-sigma-E factor RseA</fullName>
    </recommendedName>
    <alternativeName>
        <fullName evidence="7">Regulator of SigE</fullName>
    </alternativeName>
    <alternativeName>
        <fullName evidence="7">Sigma-E anti-sigma factor RseA</fullName>
    </alternativeName>
    <alternativeName>
        <fullName evidence="7">Sigma-E factor negative regulatory protein</fullName>
    </alternativeName>
</protein>
<evidence type="ECO:0000313" key="12">
    <source>
        <dbReference type="Proteomes" id="UP001139646"/>
    </source>
</evidence>
<evidence type="ECO:0000313" key="11">
    <source>
        <dbReference type="EMBL" id="MCI2283277.1"/>
    </source>
</evidence>
<comment type="caution">
    <text evidence="11">The sequence shown here is derived from an EMBL/GenBank/DDBJ whole genome shotgun (WGS) entry which is preliminary data.</text>
</comment>
<evidence type="ECO:0000256" key="6">
    <source>
        <dbReference type="ARBA" id="ARBA00023136"/>
    </source>
</evidence>
<dbReference type="RefSeq" id="WP_242284618.1">
    <property type="nucleotide sequence ID" value="NZ_JAKKSL010000001.1"/>
</dbReference>
<evidence type="ECO:0000256" key="4">
    <source>
        <dbReference type="ARBA" id="ARBA00022692"/>
    </source>
</evidence>
<comment type="subunit">
    <text evidence="7">Interacts 1:1 with ECF RNA polymerase sigma-E (RpoE); this inhibits the interaction of sigma-E with the RNA polymerase catalytic core and leads to a decreased expression of sigma-E-regulated genes. Interacts with RseB.</text>
</comment>
<evidence type="ECO:0000256" key="8">
    <source>
        <dbReference type="SAM" id="MobiDB-lite"/>
    </source>
</evidence>
<keyword evidence="5" id="KW-1133">Transmembrane helix</keyword>
<evidence type="ECO:0000259" key="9">
    <source>
        <dbReference type="Pfam" id="PF03872"/>
    </source>
</evidence>
<dbReference type="Gene3D" id="1.10.10.880">
    <property type="entry name" value="Anti sigma-E protein RseA, N-terminal domain"/>
    <property type="match status" value="1"/>
</dbReference>
<proteinExistence type="inferred from homology"/>
<dbReference type="Proteomes" id="UP001139646">
    <property type="component" value="Unassembled WGS sequence"/>
</dbReference>
<dbReference type="PIRSF" id="PIRSF016938">
    <property type="entry name" value="RseA"/>
    <property type="match status" value="1"/>
</dbReference>
<feature type="region of interest" description="Disordered" evidence="8">
    <location>
        <begin position="187"/>
        <end position="210"/>
    </location>
</feature>
<dbReference type="PANTHER" id="PTHR38104">
    <property type="match status" value="1"/>
</dbReference>
<dbReference type="InterPro" id="IPR005573">
    <property type="entry name" value="Anti-sigma_E_RseA_C"/>
</dbReference>
<dbReference type="InterPro" id="IPR005572">
    <property type="entry name" value="Anti-sigma_E_RseA_N"/>
</dbReference>
<keyword evidence="4" id="KW-0812">Transmembrane</keyword>
<accession>A0ABS9X2K8</accession>
<dbReference type="EMBL" id="JAKKSL010000001">
    <property type="protein sequence ID" value="MCI2283277.1"/>
    <property type="molecule type" value="Genomic_DNA"/>
</dbReference>
<reference evidence="11" key="1">
    <citation type="submission" date="2022-01" db="EMBL/GenBank/DDBJ databases">
        <title>Colwellia maritima, isolated from seawater.</title>
        <authorList>
            <person name="Kristyanto S."/>
            <person name="Jung J."/>
            <person name="Jeon C.O."/>
        </authorList>
    </citation>
    <scope>NUCLEOTIDE SEQUENCE</scope>
    <source>
        <strain evidence="11">MSW7</strain>
    </source>
</reference>
<comment type="function">
    <text evidence="7">An anti-sigma factor for extracytoplasmic function (ECF) sigma factor sigma-E (RpoE). ECF sigma factors are held in an inactive form by an anti-sigma factor until released by regulated intramembrane proteolysis (RIP). RIP occurs when an extracytoplasmic signal triggers a concerted proteolytic cascade to transmit information and elicit cellular responses. The membrane-spanning regulatory substrate protein is first cut periplasmically (site-1 protease, S1P, DegS), then within the membrane itself (site-2 protease, S2P, RseP), while cytoplasmic proteases finish degrading the anti-sigma factor, liberating sigma-E.</text>
</comment>
<keyword evidence="12" id="KW-1185">Reference proteome</keyword>
<keyword evidence="3 7" id="KW-1003">Cell membrane</keyword>
<dbReference type="Pfam" id="PF03872">
    <property type="entry name" value="RseA_N"/>
    <property type="match status" value="1"/>
</dbReference>
<comment type="similarity">
    <text evidence="2 7">Belongs to the RseA family.</text>
</comment>
<evidence type="ECO:0000256" key="7">
    <source>
        <dbReference type="PIRNR" id="PIRNR016938"/>
    </source>
</evidence>
<dbReference type="InterPro" id="IPR036147">
    <property type="entry name" value="Anti-sigma_E_RseA_N_sf"/>
</dbReference>
<dbReference type="CDD" id="cd16328">
    <property type="entry name" value="RseA_N"/>
    <property type="match status" value="1"/>
</dbReference>
<evidence type="ECO:0000256" key="5">
    <source>
        <dbReference type="ARBA" id="ARBA00022989"/>
    </source>
</evidence>
<evidence type="ECO:0000256" key="2">
    <source>
        <dbReference type="ARBA" id="ARBA00005837"/>
    </source>
</evidence>
<dbReference type="InterPro" id="IPR052383">
    <property type="entry name" value="Anti-sigma-E_RseA-like"/>
</dbReference>
<sequence length="210" mass="22925">MSESKFETISSMVDNYRNSDQASEQTIDDMLKDEDLANTWHNYHLIGDVMRNEIPDTLQLDLSAEISAAIAEEPTILAPSTSSSKASGGFKAKIIQLMKPVGQLAIAASAAGLMIVGVQQNTAETDEIITPSQIVQTTPLGGFANPVSFNYQQNTQSQQEAALEQRIEQQRRFQALLSDHQQQIKLSAAKATDDNNSVIKTEVGAETRVE</sequence>
<keyword evidence="7" id="KW-0997">Cell inner membrane</keyword>
<comment type="subcellular location">
    <subcellularLocation>
        <location evidence="7">Cell inner membrane</location>
    </subcellularLocation>
    <subcellularLocation>
        <location evidence="1">Cell membrane</location>
        <topology evidence="1">Single-pass membrane protein</topology>
    </subcellularLocation>
</comment>
<evidence type="ECO:0000256" key="1">
    <source>
        <dbReference type="ARBA" id="ARBA00004162"/>
    </source>
</evidence>
<evidence type="ECO:0000259" key="10">
    <source>
        <dbReference type="Pfam" id="PF03873"/>
    </source>
</evidence>